<proteinExistence type="predicted"/>
<dbReference type="Gene3D" id="3.40.50.300">
    <property type="entry name" value="P-loop containing nucleotide triphosphate hydrolases"/>
    <property type="match status" value="1"/>
</dbReference>
<dbReference type="OrthoDB" id="26525at2759"/>
<sequence length="256" mass="29257">MDYNNTPVNIIESKVVLLGNSDVGKSAMAIKYTEGFFQKRLTPTIGASFQSKTLNLDGKNKVKFLIWDTAGQDRFRSLTPMYYRGSSVAVLVYDITVGNSFEQVRGWVEELKSNILEEIIMVICGNKVDLNHKRVVKREVAAAYAEEIKAMYYETSAKENIGIDEMFLEIAKRIIYQNAHNQHILQQQQQQQNLNRDQILKLQKQNSQQKLNNRKSLQPPPTNYLAFNSSFNINSSINDDDDDQSLNRDTSSQCCN</sequence>
<protein>
    <submittedName>
        <fullName evidence="3">Rab GTPase</fullName>
    </submittedName>
</protein>
<dbReference type="SMART" id="SM00174">
    <property type="entry name" value="RHO"/>
    <property type="match status" value="1"/>
</dbReference>
<gene>
    <name evidence="3" type="ORF">DLAC_03575</name>
</gene>
<dbReference type="AlphaFoldDB" id="A0A152A067"/>
<evidence type="ECO:0000256" key="1">
    <source>
        <dbReference type="ARBA" id="ARBA00022741"/>
    </source>
</evidence>
<dbReference type="OMA" id="KQDTFHT"/>
<dbReference type="PROSITE" id="PS51421">
    <property type="entry name" value="RAS"/>
    <property type="match status" value="1"/>
</dbReference>
<dbReference type="InParanoid" id="A0A152A067"/>
<dbReference type="SUPFAM" id="SSF52540">
    <property type="entry name" value="P-loop containing nucleoside triphosphate hydrolases"/>
    <property type="match status" value="1"/>
</dbReference>
<dbReference type="PROSITE" id="PS51420">
    <property type="entry name" value="RHO"/>
    <property type="match status" value="1"/>
</dbReference>
<dbReference type="GO" id="GO:0005525">
    <property type="term" value="F:GTP binding"/>
    <property type="evidence" value="ECO:0007669"/>
    <property type="project" value="InterPro"/>
</dbReference>
<dbReference type="SMART" id="SM00176">
    <property type="entry name" value="RAN"/>
    <property type="match status" value="1"/>
</dbReference>
<dbReference type="GO" id="GO:0003924">
    <property type="term" value="F:GTPase activity"/>
    <property type="evidence" value="ECO:0007669"/>
    <property type="project" value="InterPro"/>
</dbReference>
<comment type="caution">
    <text evidence="3">The sequence shown here is derived from an EMBL/GenBank/DDBJ whole genome shotgun (WGS) entry which is preliminary data.</text>
</comment>
<dbReference type="STRING" id="361077.A0A152A067"/>
<dbReference type="FunFam" id="3.40.50.300:FF:000823">
    <property type="entry name" value="Small GTPase RAB, putative"/>
    <property type="match status" value="1"/>
</dbReference>
<dbReference type="PANTHER" id="PTHR47978">
    <property type="match status" value="1"/>
</dbReference>
<dbReference type="PROSITE" id="PS51419">
    <property type="entry name" value="RAB"/>
    <property type="match status" value="1"/>
</dbReference>
<keyword evidence="4" id="KW-1185">Reference proteome</keyword>
<dbReference type="SMART" id="SM00175">
    <property type="entry name" value="RAB"/>
    <property type="match status" value="1"/>
</dbReference>
<evidence type="ECO:0000313" key="3">
    <source>
        <dbReference type="EMBL" id="KYQ99637.1"/>
    </source>
</evidence>
<organism evidence="3 4">
    <name type="scientific">Tieghemostelium lacteum</name>
    <name type="common">Slime mold</name>
    <name type="synonym">Dictyostelium lacteum</name>
    <dbReference type="NCBI Taxonomy" id="361077"/>
    <lineage>
        <taxon>Eukaryota</taxon>
        <taxon>Amoebozoa</taxon>
        <taxon>Evosea</taxon>
        <taxon>Eumycetozoa</taxon>
        <taxon>Dictyostelia</taxon>
        <taxon>Dictyosteliales</taxon>
        <taxon>Raperosteliaceae</taxon>
        <taxon>Tieghemostelium</taxon>
    </lineage>
</organism>
<reference evidence="3 4" key="1">
    <citation type="submission" date="2015-12" db="EMBL/GenBank/DDBJ databases">
        <title>Dictyostelia acquired genes for synthesis and detection of signals that induce cell-type specialization by lateral gene transfer from prokaryotes.</title>
        <authorList>
            <person name="Gloeckner G."/>
            <person name="Schaap P."/>
        </authorList>
    </citation>
    <scope>NUCLEOTIDE SEQUENCE [LARGE SCALE GENOMIC DNA]</scope>
    <source>
        <strain evidence="3 4">TK</strain>
    </source>
</reference>
<dbReference type="EMBL" id="LODT01000020">
    <property type="protein sequence ID" value="KYQ99637.1"/>
    <property type="molecule type" value="Genomic_DNA"/>
</dbReference>
<dbReference type="InterPro" id="IPR001806">
    <property type="entry name" value="Small_GTPase"/>
</dbReference>
<dbReference type="Pfam" id="PF00071">
    <property type="entry name" value="Ras"/>
    <property type="match status" value="1"/>
</dbReference>
<dbReference type="Proteomes" id="UP000076078">
    <property type="component" value="Unassembled WGS sequence"/>
</dbReference>
<feature type="compositionally biased region" description="Polar residues" evidence="2">
    <location>
        <begin position="247"/>
        <end position="256"/>
    </location>
</feature>
<dbReference type="NCBIfam" id="TIGR00231">
    <property type="entry name" value="small_GTP"/>
    <property type="match status" value="1"/>
</dbReference>
<accession>A0A152A067</accession>
<keyword evidence="1" id="KW-0547">Nucleotide-binding</keyword>
<name>A0A152A067_TIELA</name>
<dbReference type="PRINTS" id="PR00449">
    <property type="entry name" value="RASTRNSFRMNG"/>
</dbReference>
<dbReference type="InterPro" id="IPR005225">
    <property type="entry name" value="Small_GTP-bd"/>
</dbReference>
<evidence type="ECO:0000256" key="2">
    <source>
        <dbReference type="SAM" id="MobiDB-lite"/>
    </source>
</evidence>
<feature type="region of interest" description="Disordered" evidence="2">
    <location>
        <begin position="236"/>
        <end position="256"/>
    </location>
</feature>
<evidence type="ECO:0000313" key="4">
    <source>
        <dbReference type="Proteomes" id="UP000076078"/>
    </source>
</evidence>
<dbReference type="SMART" id="SM00173">
    <property type="entry name" value="RAS"/>
    <property type="match status" value="1"/>
</dbReference>
<dbReference type="InterPro" id="IPR027417">
    <property type="entry name" value="P-loop_NTPase"/>
</dbReference>